<keyword evidence="2" id="KW-1185">Reference proteome</keyword>
<sequence length="175" mass="19675">SKEPFFLIEVVTEHPQGPENQQRRQLAQRNLLAMLHRKSLAGRDIYETLLDLLVTMHHVRGQQFVEKGGRAVGAITEYIIEKKMYEAGDDIDTAIGLLAFAENVCVRSPELYRLMLPQCLGKLPTSDVGKENLVRLSSKTRERLWEGLWGGSADAQTAAELPRITAGLHAEPEWI</sequence>
<name>A0ABR0IUN0_9PEZI</name>
<evidence type="ECO:0000313" key="2">
    <source>
        <dbReference type="Proteomes" id="UP001357485"/>
    </source>
</evidence>
<dbReference type="Proteomes" id="UP001357485">
    <property type="component" value="Unassembled WGS sequence"/>
</dbReference>
<evidence type="ECO:0000313" key="1">
    <source>
        <dbReference type="EMBL" id="KAK5048770.1"/>
    </source>
</evidence>
<organism evidence="1 2">
    <name type="scientific">Cryomyces antarcticus</name>
    <dbReference type="NCBI Taxonomy" id="329879"/>
    <lineage>
        <taxon>Eukaryota</taxon>
        <taxon>Fungi</taxon>
        <taxon>Dikarya</taxon>
        <taxon>Ascomycota</taxon>
        <taxon>Pezizomycotina</taxon>
        <taxon>Dothideomycetes</taxon>
        <taxon>Dothideomycetes incertae sedis</taxon>
        <taxon>Cryomyces</taxon>
    </lineage>
</organism>
<gene>
    <name evidence="1" type="ORF">LTR16_011019</name>
</gene>
<proteinExistence type="predicted"/>
<feature type="non-terminal residue" evidence="1">
    <location>
        <position position="1"/>
    </location>
</feature>
<reference evidence="1 2" key="1">
    <citation type="submission" date="2023-08" db="EMBL/GenBank/DDBJ databases">
        <title>Black Yeasts Isolated from many extreme environments.</title>
        <authorList>
            <person name="Coleine C."/>
            <person name="Stajich J.E."/>
            <person name="Selbmann L."/>
        </authorList>
    </citation>
    <scope>NUCLEOTIDE SEQUENCE [LARGE SCALE GENOMIC DNA]</scope>
    <source>
        <strain evidence="1 2">CCFEE 536</strain>
    </source>
</reference>
<comment type="caution">
    <text evidence="1">The sequence shown here is derived from an EMBL/GenBank/DDBJ whole genome shotgun (WGS) entry which is preliminary data.</text>
</comment>
<protein>
    <submittedName>
        <fullName evidence="1">Uncharacterized protein</fullName>
    </submittedName>
</protein>
<accession>A0ABR0IUN0</accession>
<dbReference type="EMBL" id="JAVRRA010027921">
    <property type="protein sequence ID" value="KAK5048770.1"/>
    <property type="molecule type" value="Genomic_DNA"/>
</dbReference>